<reference evidence="2 3" key="1">
    <citation type="submission" date="2011-08" db="EMBL/GenBank/DDBJ databases">
        <authorList>
            <person name="Weinstock G."/>
            <person name="Sodergren E."/>
            <person name="Clifton S."/>
            <person name="Fulton L."/>
            <person name="Fulton B."/>
            <person name="Courtney L."/>
            <person name="Fronick C."/>
            <person name="Harrison M."/>
            <person name="Strong C."/>
            <person name="Farmer C."/>
            <person name="Delahaunty K."/>
            <person name="Markovic C."/>
            <person name="Hall O."/>
            <person name="Minx P."/>
            <person name="Tomlinson C."/>
            <person name="Mitreva M."/>
            <person name="Hou S."/>
            <person name="Chen J."/>
            <person name="Wollam A."/>
            <person name="Pepin K.H."/>
            <person name="Johnson M."/>
            <person name="Bhonagiri V."/>
            <person name="Zhang X."/>
            <person name="Suruliraj S."/>
            <person name="Warren W."/>
            <person name="Chinwalla A."/>
            <person name="Mardis E.R."/>
            <person name="Wilson R.K."/>
        </authorList>
    </citation>
    <scope>NUCLEOTIDE SEQUENCE [LARGE SCALE GENOMIC DNA]</scope>
    <source>
        <strain evidence="2 3">DSM 18206</strain>
    </source>
</reference>
<organism evidence="2 3">
    <name type="scientific">Leyella stercorea DSM 18206</name>
    <dbReference type="NCBI Taxonomy" id="1002367"/>
    <lineage>
        <taxon>Bacteria</taxon>
        <taxon>Pseudomonadati</taxon>
        <taxon>Bacteroidota</taxon>
        <taxon>Bacteroidia</taxon>
        <taxon>Bacteroidales</taxon>
        <taxon>Prevotellaceae</taxon>
        <taxon>Leyella</taxon>
    </lineage>
</organism>
<accession>G6AZW4</accession>
<keyword evidence="1" id="KW-0472">Membrane</keyword>
<keyword evidence="1" id="KW-0812">Transmembrane</keyword>
<sequence length="148" mass="16611">MQNGVRDTTLPKSNGPIDHNSIAKIMQIECRTTSVLDCYAEMQLILYKDNHIILTLKRQFIMTKETKENVQIVSAIAMLIGGFLLAVAGFIVPPTGQIHESVLGVFAECLIYAGSIFGVTIYIQTKYAELRSYLDDKLKRKEEKNAQD</sequence>
<proteinExistence type="predicted"/>
<dbReference type="HOGENOM" id="CLU_1757181_0_0_10"/>
<dbReference type="Proteomes" id="UP000004407">
    <property type="component" value="Unassembled WGS sequence"/>
</dbReference>
<evidence type="ECO:0000313" key="3">
    <source>
        <dbReference type="Proteomes" id="UP000004407"/>
    </source>
</evidence>
<evidence type="ECO:0000313" key="2">
    <source>
        <dbReference type="EMBL" id="EHJ38096.1"/>
    </source>
</evidence>
<protein>
    <submittedName>
        <fullName evidence="2">Uncharacterized protein</fullName>
    </submittedName>
</protein>
<feature type="transmembrane region" description="Helical" evidence="1">
    <location>
        <begin position="103"/>
        <end position="123"/>
    </location>
</feature>
<keyword evidence="1" id="KW-1133">Transmembrane helix</keyword>
<dbReference type="PATRIC" id="fig|1002367.3.peg.1767"/>
<feature type="transmembrane region" description="Helical" evidence="1">
    <location>
        <begin position="72"/>
        <end position="91"/>
    </location>
</feature>
<name>G6AZW4_9BACT</name>
<comment type="caution">
    <text evidence="2">The sequence shown here is derived from an EMBL/GenBank/DDBJ whole genome shotgun (WGS) entry which is preliminary data.</text>
</comment>
<evidence type="ECO:0000256" key="1">
    <source>
        <dbReference type="SAM" id="Phobius"/>
    </source>
</evidence>
<gene>
    <name evidence="2" type="ORF">HMPREF0673_02181</name>
</gene>
<dbReference type="EMBL" id="AFZZ01000186">
    <property type="protein sequence ID" value="EHJ38096.1"/>
    <property type="molecule type" value="Genomic_DNA"/>
</dbReference>
<dbReference type="AlphaFoldDB" id="G6AZW4"/>